<evidence type="ECO:0000256" key="4">
    <source>
        <dbReference type="ARBA" id="ARBA00023136"/>
    </source>
</evidence>
<keyword evidence="4 5" id="KW-0472">Membrane</keyword>
<keyword evidence="2 5" id="KW-0812">Transmembrane</keyword>
<feature type="transmembrane region" description="Helical" evidence="5">
    <location>
        <begin position="329"/>
        <end position="350"/>
    </location>
</feature>
<dbReference type="InterPro" id="IPR011701">
    <property type="entry name" value="MFS"/>
</dbReference>
<dbReference type="InterPro" id="IPR020846">
    <property type="entry name" value="MFS_dom"/>
</dbReference>
<dbReference type="PANTHER" id="PTHR23514">
    <property type="entry name" value="BYPASS OF STOP CODON PROTEIN 6"/>
    <property type="match status" value="1"/>
</dbReference>
<feature type="transmembrane region" description="Helical" evidence="5">
    <location>
        <begin position="136"/>
        <end position="156"/>
    </location>
</feature>
<accession>A0ABQ5WDD5</accession>
<feature type="transmembrane region" description="Helical" evidence="5">
    <location>
        <begin position="271"/>
        <end position="289"/>
    </location>
</feature>
<keyword evidence="3 5" id="KW-1133">Transmembrane helix</keyword>
<organism evidence="7 8">
    <name type="scientific">Devosia nitrariae</name>
    <dbReference type="NCBI Taxonomy" id="2071872"/>
    <lineage>
        <taxon>Bacteria</taxon>
        <taxon>Pseudomonadati</taxon>
        <taxon>Pseudomonadota</taxon>
        <taxon>Alphaproteobacteria</taxon>
        <taxon>Hyphomicrobiales</taxon>
        <taxon>Devosiaceae</taxon>
        <taxon>Devosia</taxon>
    </lineage>
</organism>
<dbReference type="PROSITE" id="PS50850">
    <property type="entry name" value="MFS"/>
    <property type="match status" value="1"/>
</dbReference>
<evidence type="ECO:0000256" key="5">
    <source>
        <dbReference type="SAM" id="Phobius"/>
    </source>
</evidence>
<dbReference type="Gene3D" id="1.20.1720.10">
    <property type="entry name" value="Multidrug resistance protein D"/>
    <property type="match status" value="1"/>
</dbReference>
<feature type="transmembrane region" description="Helical" evidence="5">
    <location>
        <begin position="197"/>
        <end position="219"/>
    </location>
</feature>
<dbReference type="Gene3D" id="1.20.1250.20">
    <property type="entry name" value="MFS general substrate transporter like domains"/>
    <property type="match status" value="1"/>
</dbReference>
<feature type="transmembrane region" description="Helical" evidence="5">
    <location>
        <begin position="12"/>
        <end position="29"/>
    </location>
</feature>
<name>A0ABQ5WDD5_9HYPH</name>
<dbReference type="InterPro" id="IPR051788">
    <property type="entry name" value="MFS_Transporter"/>
</dbReference>
<proteinExistence type="predicted"/>
<feature type="transmembrane region" description="Helical" evidence="5">
    <location>
        <begin position="97"/>
        <end position="115"/>
    </location>
</feature>
<feature type="transmembrane region" description="Helical" evidence="5">
    <location>
        <begin position="41"/>
        <end position="61"/>
    </location>
</feature>
<comment type="subcellular location">
    <subcellularLocation>
        <location evidence="1">Membrane</location>
        <topology evidence="1">Multi-pass membrane protein</topology>
    </subcellularLocation>
</comment>
<dbReference type="Pfam" id="PF07690">
    <property type="entry name" value="MFS_1"/>
    <property type="match status" value="1"/>
</dbReference>
<evidence type="ECO:0000259" key="6">
    <source>
        <dbReference type="PROSITE" id="PS50850"/>
    </source>
</evidence>
<feature type="transmembrane region" description="Helical" evidence="5">
    <location>
        <begin position="162"/>
        <end position="181"/>
    </location>
</feature>
<dbReference type="SUPFAM" id="SSF103473">
    <property type="entry name" value="MFS general substrate transporter"/>
    <property type="match status" value="1"/>
</dbReference>
<feature type="transmembrane region" description="Helical" evidence="5">
    <location>
        <begin position="73"/>
        <end position="91"/>
    </location>
</feature>
<evidence type="ECO:0000256" key="3">
    <source>
        <dbReference type="ARBA" id="ARBA00022989"/>
    </source>
</evidence>
<evidence type="ECO:0000313" key="8">
    <source>
        <dbReference type="Proteomes" id="UP001156691"/>
    </source>
</evidence>
<dbReference type="CDD" id="cd17393">
    <property type="entry name" value="MFS_MosC_like"/>
    <property type="match status" value="1"/>
</dbReference>
<dbReference type="RefSeq" id="WP_284343502.1">
    <property type="nucleotide sequence ID" value="NZ_BSNS01000034.1"/>
</dbReference>
<keyword evidence="8" id="KW-1185">Reference proteome</keyword>
<dbReference type="EMBL" id="BSNS01000034">
    <property type="protein sequence ID" value="GLQ58104.1"/>
    <property type="molecule type" value="Genomic_DNA"/>
</dbReference>
<comment type="caution">
    <text evidence="7">The sequence shown here is derived from an EMBL/GenBank/DDBJ whole genome shotgun (WGS) entry which is preliminary data.</text>
</comment>
<feature type="transmembrane region" description="Helical" evidence="5">
    <location>
        <begin position="356"/>
        <end position="377"/>
    </location>
</feature>
<dbReference type="InterPro" id="IPR036259">
    <property type="entry name" value="MFS_trans_sf"/>
</dbReference>
<feature type="transmembrane region" description="Helical" evidence="5">
    <location>
        <begin position="295"/>
        <end position="317"/>
    </location>
</feature>
<sequence>MTGSVDPQTRIAIVFLLQAITAGALFTRVPDIQAGLALSEAALGVALIGQPVGNLATLFVASAVLEHAGTRRIMLFGLPMLAICAGLAAVAPNSIALFAVFLVYGSAFALTNLAMNVEADRSEAAVGRRFMNRCHGVASAGLLLTSLFGAVLRGAGVAPSEHLVLMTVPIGVGALALILPLQPAPPRLHDGTRPRRFIAIPTMMTLLLVGFVLSGVLLEGGARAWSIIYMRDSFTAPDWLDSLALSAFLATMAVGRLLADGWTERYGPPTVARALMALACLGLLIVVLAPVPIAALFGFALIGLGTSVIYPLTLSAAARLKDRPSSENVAAVTMASSMIVLAAPAVLGSIATHYGIRMTFAVLVPATMLSFALAFVLSPKRD</sequence>
<dbReference type="Proteomes" id="UP001156691">
    <property type="component" value="Unassembled WGS sequence"/>
</dbReference>
<feature type="transmembrane region" description="Helical" evidence="5">
    <location>
        <begin position="239"/>
        <end position="259"/>
    </location>
</feature>
<gene>
    <name evidence="7" type="ORF">GCM10010862_53630</name>
</gene>
<evidence type="ECO:0000256" key="2">
    <source>
        <dbReference type="ARBA" id="ARBA00022692"/>
    </source>
</evidence>
<dbReference type="PANTHER" id="PTHR23514:SF13">
    <property type="entry name" value="INNER MEMBRANE PROTEIN YBJJ"/>
    <property type="match status" value="1"/>
</dbReference>
<evidence type="ECO:0000313" key="7">
    <source>
        <dbReference type="EMBL" id="GLQ58104.1"/>
    </source>
</evidence>
<reference evidence="8" key="1">
    <citation type="journal article" date="2019" name="Int. J. Syst. Evol. Microbiol.">
        <title>The Global Catalogue of Microorganisms (GCM) 10K type strain sequencing project: providing services to taxonomists for standard genome sequencing and annotation.</title>
        <authorList>
            <consortium name="The Broad Institute Genomics Platform"/>
            <consortium name="The Broad Institute Genome Sequencing Center for Infectious Disease"/>
            <person name="Wu L."/>
            <person name="Ma J."/>
        </authorList>
    </citation>
    <scope>NUCLEOTIDE SEQUENCE [LARGE SCALE GENOMIC DNA]</scope>
    <source>
        <strain evidence="8">NBRC 112416</strain>
    </source>
</reference>
<protein>
    <submittedName>
        <fullName evidence="7">MFS transporter</fullName>
    </submittedName>
</protein>
<feature type="domain" description="Major facilitator superfamily (MFS) profile" evidence="6">
    <location>
        <begin position="198"/>
        <end position="382"/>
    </location>
</feature>
<evidence type="ECO:0000256" key="1">
    <source>
        <dbReference type="ARBA" id="ARBA00004141"/>
    </source>
</evidence>